<dbReference type="InterPro" id="IPR058912">
    <property type="entry name" value="HTH_animal"/>
</dbReference>
<feature type="transmembrane region" description="Helical" evidence="10">
    <location>
        <begin position="443"/>
        <end position="463"/>
    </location>
</feature>
<dbReference type="PROSITE" id="PS50262">
    <property type="entry name" value="G_PROTEIN_RECEP_F1_2"/>
    <property type="match status" value="1"/>
</dbReference>
<keyword evidence="7 8" id="KW-0807">Transducer</keyword>
<feature type="region of interest" description="Disordered" evidence="9">
    <location>
        <begin position="1"/>
        <end position="44"/>
    </location>
</feature>
<keyword evidence="4 8" id="KW-0297">G-protein coupled receptor</keyword>
<evidence type="ECO:0000259" key="11">
    <source>
        <dbReference type="PROSITE" id="PS50262"/>
    </source>
</evidence>
<feature type="transmembrane region" description="Helical" evidence="10">
    <location>
        <begin position="363"/>
        <end position="383"/>
    </location>
</feature>
<keyword evidence="6 8" id="KW-0675">Receptor</keyword>
<evidence type="ECO:0000256" key="9">
    <source>
        <dbReference type="SAM" id="MobiDB-lite"/>
    </source>
</evidence>
<keyword evidence="3 10" id="KW-1133">Transmembrane helix</keyword>
<dbReference type="Gene3D" id="1.20.1070.10">
    <property type="entry name" value="Rhodopsin 7-helix transmembrane proteins"/>
    <property type="match status" value="1"/>
</dbReference>
<evidence type="ECO:0000313" key="12">
    <source>
        <dbReference type="EMBL" id="CAJ0966378.1"/>
    </source>
</evidence>
<dbReference type="PANTHER" id="PTHR10489">
    <property type="entry name" value="CELL ADHESION MOLECULE"/>
    <property type="match status" value="1"/>
</dbReference>
<comment type="caution">
    <text evidence="12">The sequence shown here is derived from an EMBL/GenBank/DDBJ whole genome shotgun (WGS) entry which is preliminary data.</text>
</comment>
<keyword evidence="2 8" id="KW-0812">Transmembrane</keyword>
<evidence type="ECO:0000256" key="5">
    <source>
        <dbReference type="ARBA" id="ARBA00023136"/>
    </source>
</evidence>
<proteinExistence type="inferred from homology"/>
<evidence type="ECO:0000256" key="3">
    <source>
        <dbReference type="ARBA" id="ARBA00022989"/>
    </source>
</evidence>
<dbReference type="PANTHER" id="PTHR10489:SF705">
    <property type="entry name" value="C-X-C CHEMOKINE RECEPTOR TYPE 6"/>
    <property type="match status" value="1"/>
</dbReference>
<dbReference type="PROSITE" id="PS00237">
    <property type="entry name" value="G_PROTEIN_RECEP_F1_1"/>
    <property type="match status" value="1"/>
</dbReference>
<evidence type="ECO:0000256" key="8">
    <source>
        <dbReference type="RuleBase" id="RU000688"/>
    </source>
</evidence>
<evidence type="ECO:0000256" key="10">
    <source>
        <dbReference type="SAM" id="Phobius"/>
    </source>
</evidence>
<organism evidence="12 13">
    <name type="scientific">Ranitomeya imitator</name>
    <name type="common">mimic poison frog</name>
    <dbReference type="NCBI Taxonomy" id="111125"/>
    <lineage>
        <taxon>Eukaryota</taxon>
        <taxon>Metazoa</taxon>
        <taxon>Chordata</taxon>
        <taxon>Craniata</taxon>
        <taxon>Vertebrata</taxon>
        <taxon>Euteleostomi</taxon>
        <taxon>Amphibia</taxon>
        <taxon>Batrachia</taxon>
        <taxon>Anura</taxon>
        <taxon>Neobatrachia</taxon>
        <taxon>Hyloidea</taxon>
        <taxon>Dendrobatidae</taxon>
        <taxon>Dendrobatinae</taxon>
        <taxon>Ranitomeya</taxon>
    </lineage>
</organism>
<dbReference type="Pfam" id="PF26215">
    <property type="entry name" value="HTH_animal"/>
    <property type="match status" value="1"/>
</dbReference>
<dbReference type="InterPro" id="IPR050119">
    <property type="entry name" value="CCR1-9-like"/>
</dbReference>
<dbReference type="PRINTS" id="PR00237">
    <property type="entry name" value="GPCRRHODOPSN"/>
</dbReference>
<keyword evidence="5 10" id="KW-0472">Membrane</keyword>
<comment type="similarity">
    <text evidence="8">Belongs to the G-protein coupled receptor 1 family.</text>
</comment>
<feature type="domain" description="G-protein coupled receptors family 1 profile" evidence="11">
    <location>
        <begin position="342"/>
        <end position="582"/>
    </location>
</feature>
<dbReference type="EMBL" id="CAUEEQ010074120">
    <property type="protein sequence ID" value="CAJ0966378.1"/>
    <property type="molecule type" value="Genomic_DNA"/>
</dbReference>
<dbReference type="Proteomes" id="UP001176940">
    <property type="component" value="Unassembled WGS sequence"/>
</dbReference>
<feature type="transmembrane region" description="Helical" evidence="10">
    <location>
        <begin position="403"/>
        <end position="423"/>
    </location>
</feature>
<comment type="subcellular location">
    <subcellularLocation>
        <location evidence="1">Membrane</location>
    </subcellularLocation>
</comment>
<dbReference type="InterPro" id="IPR000276">
    <property type="entry name" value="GPCR_Rhodpsn"/>
</dbReference>
<evidence type="ECO:0000256" key="4">
    <source>
        <dbReference type="ARBA" id="ARBA00023040"/>
    </source>
</evidence>
<feature type="transmembrane region" description="Helical" evidence="10">
    <location>
        <begin position="526"/>
        <end position="548"/>
    </location>
</feature>
<keyword evidence="13" id="KW-1185">Reference proteome</keyword>
<sequence length="634" mass="72294">MPLPCASHYTGYPSTPESRAKLLPSSTKHSMAQHHPTSPPWYQSTTLPVPSAPLMTSDDVLVIWRGTETEFKNFAQGLNNNGFGLMFTSESDRCELPFLDVKIRININGTLDTSLFRKPTATNALLRWESHHPVPLKRGIPRGQYLRTRRNCSSPDTFRVQAYDLRERFRDRGYPDEVLEPAFRNALGRERSSLLQVNEKPEADNIPRIIGTFDNQSNRVFGVLKKHWSILQLDETLTDFIPDKPQITFRRGRSLKDRLVHSHYKRPKREGTWLDRRINGCQCYDRTMADTSSFQEMGAEDYPEGFNNINNEHHTVVAAHPWLHSLFSPIAYSVTCVLGLIGNVLVILVFVFFEKIKTLTDTFLVNLAIADILFLLTLPFLAYESAHAWVFGDFLCKIIRVTYRVNLFTSMLTLTSITFDRFISITKVTKAAKYQVTKHKWRYGVCALLWTLALLLSIPQFIYSNSHNREQCFEEYNPPIMEIVVVSFQMTVGFLIPLTSMVFCYSFILRTLVNARGVQKRKSMKIIVAIVVVFIATQLPHNALVLALALNKGFTSGSTFAITSVVMEAIAYIHACLNPVLYFFVGTKFRKNFWKMLKGLGLNRMQDETSDHLRTTDGDSRNVSASTNICVTNV</sequence>
<feature type="transmembrane region" description="Helical" evidence="10">
    <location>
        <begin position="560"/>
        <end position="585"/>
    </location>
</feature>
<dbReference type="InterPro" id="IPR017452">
    <property type="entry name" value="GPCR_Rhodpsn_7TM"/>
</dbReference>
<name>A0ABN9MLM7_9NEOB</name>
<evidence type="ECO:0000256" key="2">
    <source>
        <dbReference type="ARBA" id="ARBA00022692"/>
    </source>
</evidence>
<evidence type="ECO:0000256" key="1">
    <source>
        <dbReference type="ARBA" id="ARBA00004370"/>
    </source>
</evidence>
<dbReference type="SUPFAM" id="SSF81321">
    <property type="entry name" value="Family A G protein-coupled receptor-like"/>
    <property type="match status" value="1"/>
</dbReference>
<feature type="transmembrane region" description="Helical" evidence="10">
    <location>
        <begin position="483"/>
        <end position="505"/>
    </location>
</feature>
<evidence type="ECO:0000256" key="7">
    <source>
        <dbReference type="ARBA" id="ARBA00023224"/>
    </source>
</evidence>
<feature type="transmembrane region" description="Helical" evidence="10">
    <location>
        <begin position="330"/>
        <end position="351"/>
    </location>
</feature>
<protein>
    <recommendedName>
        <fullName evidence="11">G-protein coupled receptors family 1 profile domain-containing protein</fullName>
    </recommendedName>
</protein>
<accession>A0ABN9MLM7</accession>
<evidence type="ECO:0000256" key="6">
    <source>
        <dbReference type="ARBA" id="ARBA00023170"/>
    </source>
</evidence>
<dbReference type="Pfam" id="PF00001">
    <property type="entry name" value="7tm_1"/>
    <property type="match status" value="1"/>
</dbReference>
<reference evidence="12" key="1">
    <citation type="submission" date="2023-07" db="EMBL/GenBank/DDBJ databases">
        <authorList>
            <person name="Stuckert A."/>
        </authorList>
    </citation>
    <scope>NUCLEOTIDE SEQUENCE</scope>
</reference>
<gene>
    <name evidence="12" type="ORF">RIMI_LOCUS21242821</name>
</gene>
<evidence type="ECO:0000313" key="13">
    <source>
        <dbReference type="Proteomes" id="UP001176940"/>
    </source>
</evidence>